<sequence>MAEEERLISDPNIVSVGVGLKMVGGKPTMEAALHYYVREKLAETDAIRQRGSDPVQRQVEGYKTDVLQMTIARPTGCPSSQRPTGQRGPRREDPLVGGTSTAVLGGFSNFIFSYGTLGGICFDAGTNAPMAISNAHEWGSDTGTEAIQPFPPVSDYVGGAVEWLACGGPLSHLFTWTAPSPLTDLLTGAAAAFWSAAAASDAEDPTRWGQRTSAAPGPGVTTFRERIHLSAQLPRLPFPGRHWESKATWAYTRDTNTGSSNTETTELRPSEHVLVGKRVFTNRRVYKAGDTVNICVQLWTPAGNGDPERFVVAHSFPIQSPARVTQRVLHSGVYCARLDEVLDEKREPICVNGFPHQVAGVTAVNFPLVAAPFLLIGEDSSVLLDPGPNNPAGVTALRLPARVLAFACPPSTHVEVALFHRGTPVHVEAVSANGATVSLAVAPSAANVVHRLRLTGPEIIRVELDPGEGESYLTGICVDKRIINVEKWKGVSTYYGGSFRLPLNEPDGKWAVVVVSQSLDNTPTNGDPITAARKLGGIVDSANVSETGECACEILFDATFDVATWVLK</sequence>
<accession>A0A8H6QI49</accession>
<name>A0A8H6QI49_9EURO</name>
<dbReference type="AlphaFoldDB" id="A0A8H6QI49"/>
<reference evidence="2" key="1">
    <citation type="submission" date="2020-06" db="EMBL/GenBank/DDBJ databases">
        <title>Draft genome sequences of strains closely related to Aspergillus parafelis and Aspergillus hiratsukae.</title>
        <authorList>
            <person name="Dos Santos R.A.C."/>
            <person name="Rivero-Menendez O."/>
            <person name="Steenwyk J.L."/>
            <person name="Mead M.E."/>
            <person name="Goldman G.H."/>
            <person name="Alastruey-Izquierdo A."/>
            <person name="Rokas A."/>
        </authorList>
    </citation>
    <scope>NUCLEOTIDE SEQUENCE</scope>
    <source>
        <strain evidence="2">CNM-CM5623</strain>
    </source>
</reference>
<protein>
    <submittedName>
        <fullName evidence="2">Uncharacterized protein</fullName>
    </submittedName>
</protein>
<dbReference type="Proteomes" id="UP000654922">
    <property type="component" value="Unassembled WGS sequence"/>
</dbReference>
<proteinExistence type="predicted"/>
<dbReference type="OrthoDB" id="5378904at2759"/>
<dbReference type="EMBL" id="JACBAE010000975">
    <property type="protein sequence ID" value="KAF7174316.1"/>
    <property type="molecule type" value="Genomic_DNA"/>
</dbReference>
<evidence type="ECO:0000313" key="3">
    <source>
        <dbReference type="Proteomes" id="UP000654922"/>
    </source>
</evidence>
<evidence type="ECO:0000256" key="1">
    <source>
        <dbReference type="SAM" id="MobiDB-lite"/>
    </source>
</evidence>
<gene>
    <name evidence="2" type="ORF">CNMCM5623_006927</name>
</gene>
<evidence type="ECO:0000313" key="2">
    <source>
        <dbReference type="EMBL" id="KAF7174316.1"/>
    </source>
</evidence>
<comment type="caution">
    <text evidence="2">The sequence shown here is derived from an EMBL/GenBank/DDBJ whole genome shotgun (WGS) entry which is preliminary data.</text>
</comment>
<feature type="region of interest" description="Disordered" evidence="1">
    <location>
        <begin position="72"/>
        <end position="97"/>
    </location>
</feature>
<organism evidence="2 3">
    <name type="scientific">Aspergillus felis</name>
    <dbReference type="NCBI Taxonomy" id="1287682"/>
    <lineage>
        <taxon>Eukaryota</taxon>
        <taxon>Fungi</taxon>
        <taxon>Dikarya</taxon>
        <taxon>Ascomycota</taxon>
        <taxon>Pezizomycotina</taxon>
        <taxon>Eurotiomycetes</taxon>
        <taxon>Eurotiomycetidae</taxon>
        <taxon>Eurotiales</taxon>
        <taxon>Aspergillaceae</taxon>
        <taxon>Aspergillus</taxon>
        <taxon>Aspergillus subgen. Fumigati</taxon>
    </lineage>
</organism>